<dbReference type="PRINTS" id="PR00459">
    <property type="entry name" value="ASPEROXIDASE"/>
</dbReference>
<evidence type="ECO:0000256" key="4">
    <source>
        <dbReference type="ARBA" id="ARBA00022617"/>
    </source>
</evidence>
<name>A0A8H6TDU2_MYCCL</name>
<dbReference type="InterPro" id="IPR002207">
    <property type="entry name" value="Peroxidase_I"/>
</dbReference>
<evidence type="ECO:0000259" key="9">
    <source>
        <dbReference type="PROSITE" id="PS50873"/>
    </source>
</evidence>
<proteinExistence type="inferred from homology"/>
<dbReference type="Gene3D" id="1.10.420.10">
    <property type="entry name" value="Peroxidase, domain 2"/>
    <property type="match status" value="1"/>
</dbReference>
<dbReference type="OrthoDB" id="5985073at2759"/>
<evidence type="ECO:0000256" key="8">
    <source>
        <dbReference type="RuleBase" id="RU363051"/>
    </source>
</evidence>
<dbReference type="EC" id="1.11.1.-" evidence="8"/>
<keyword evidence="5" id="KW-0479">Metal-binding</keyword>
<dbReference type="GO" id="GO:0000302">
    <property type="term" value="P:response to reactive oxygen species"/>
    <property type="evidence" value="ECO:0007669"/>
    <property type="project" value="TreeGrafter"/>
</dbReference>
<keyword evidence="11" id="KW-1185">Reference proteome</keyword>
<keyword evidence="6 8" id="KW-0560">Oxidoreductase</keyword>
<reference evidence="10" key="1">
    <citation type="submission" date="2020-05" db="EMBL/GenBank/DDBJ databases">
        <title>Mycena genomes resolve the evolution of fungal bioluminescence.</title>
        <authorList>
            <person name="Tsai I.J."/>
        </authorList>
    </citation>
    <scope>NUCLEOTIDE SEQUENCE</scope>
    <source>
        <strain evidence="10">110903Hualien_Pintung</strain>
    </source>
</reference>
<feature type="chain" id="PRO_5034933570" description="Peroxidase" evidence="8">
    <location>
        <begin position="21"/>
        <end position="547"/>
    </location>
</feature>
<dbReference type="InterPro" id="IPR044831">
    <property type="entry name" value="Ccp1-like"/>
</dbReference>
<dbReference type="Pfam" id="PF00141">
    <property type="entry name" value="peroxidase"/>
    <property type="match status" value="1"/>
</dbReference>
<organism evidence="10 11">
    <name type="scientific">Mycena chlorophos</name>
    <name type="common">Agaric fungus</name>
    <name type="synonym">Agaricus chlorophos</name>
    <dbReference type="NCBI Taxonomy" id="658473"/>
    <lineage>
        <taxon>Eukaryota</taxon>
        <taxon>Fungi</taxon>
        <taxon>Dikarya</taxon>
        <taxon>Basidiomycota</taxon>
        <taxon>Agaricomycotina</taxon>
        <taxon>Agaricomycetes</taxon>
        <taxon>Agaricomycetidae</taxon>
        <taxon>Agaricales</taxon>
        <taxon>Marasmiineae</taxon>
        <taxon>Mycenaceae</taxon>
        <taxon>Mycena</taxon>
    </lineage>
</organism>
<keyword evidence="4" id="KW-0349">Heme</keyword>
<dbReference type="GO" id="GO:0004601">
    <property type="term" value="F:peroxidase activity"/>
    <property type="evidence" value="ECO:0007669"/>
    <property type="project" value="UniProtKB-KW"/>
</dbReference>
<dbReference type="PANTHER" id="PTHR31356">
    <property type="entry name" value="THYLAKOID LUMENAL 29 KDA PROTEIN, CHLOROPLASTIC-RELATED"/>
    <property type="match status" value="1"/>
</dbReference>
<dbReference type="PROSITE" id="PS50873">
    <property type="entry name" value="PEROXIDASE_4"/>
    <property type="match status" value="1"/>
</dbReference>
<dbReference type="SUPFAM" id="SSF48113">
    <property type="entry name" value="Heme-dependent peroxidases"/>
    <property type="match status" value="1"/>
</dbReference>
<dbReference type="InterPro" id="IPR010255">
    <property type="entry name" value="Haem_peroxidase_sf"/>
</dbReference>
<accession>A0A8H6TDU2</accession>
<dbReference type="Proteomes" id="UP000613580">
    <property type="component" value="Unassembled WGS sequence"/>
</dbReference>
<dbReference type="GO" id="GO:0034599">
    <property type="term" value="P:cellular response to oxidative stress"/>
    <property type="evidence" value="ECO:0007669"/>
    <property type="project" value="InterPro"/>
</dbReference>
<keyword evidence="7" id="KW-0408">Iron</keyword>
<evidence type="ECO:0000256" key="7">
    <source>
        <dbReference type="ARBA" id="ARBA00023004"/>
    </source>
</evidence>
<evidence type="ECO:0000256" key="5">
    <source>
        <dbReference type="ARBA" id="ARBA00022723"/>
    </source>
</evidence>
<comment type="function">
    <text evidence="1">Destroys radicals which are normally produced within the cells and which are toxic to biological systems.</text>
</comment>
<dbReference type="GO" id="GO:0020037">
    <property type="term" value="F:heme binding"/>
    <property type="evidence" value="ECO:0007669"/>
    <property type="project" value="UniProtKB-UniRule"/>
</dbReference>
<dbReference type="PRINTS" id="PR00458">
    <property type="entry name" value="PEROXIDASE"/>
</dbReference>
<dbReference type="InterPro" id="IPR002016">
    <property type="entry name" value="Haem_peroxidase"/>
</dbReference>
<keyword evidence="3 8" id="KW-0575">Peroxidase</keyword>
<evidence type="ECO:0000313" key="10">
    <source>
        <dbReference type="EMBL" id="KAF7313960.1"/>
    </source>
</evidence>
<evidence type="ECO:0000256" key="1">
    <source>
        <dbReference type="ARBA" id="ARBA00003917"/>
    </source>
</evidence>
<protein>
    <recommendedName>
        <fullName evidence="8">Peroxidase</fullName>
        <ecNumber evidence="8">1.11.1.-</ecNumber>
    </recommendedName>
</protein>
<evidence type="ECO:0000256" key="2">
    <source>
        <dbReference type="ARBA" id="ARBA00005997"/>
    </source>
</evidence>
<sequence>MRNLRVLLASIVFAPASVVAYTWPDRAYDVIEEFLWKDRNTFLEVPEPCSEDTIGQQSTSAAWLRTAYHDAATANVAAGTGGLDGSIFYETARAENVGDSIASSVSQFVSFYGRYISYADVVAAGAVVAVQNCGGPNIPFRSGRITAPEAGPSGVPLPTDSLRSQTAAFARQGFTAKEMIGLVACGHTMGGVDNEDFPDINPNVGVASFDHTVYFDNNIATTYFNGTTIDPLISGPATSNSDARIFASDGNVTMRSFAHSQDTFFSTCASLLERMINTVPKEVRLSEPIVAIPFKPRDYLLSLLPDGTINLGVTVDIFGPNVISSTRVVTMHWNDRDSHRCASKACSALPVSQEANAPLAKRNGNELQAYTFSVNATTAASFSSFWFTVDEDGTGRNVVTENNGGGNYPVDDLLLLVPQYTCQGYLNGNLNITGRITVAIRSSVTPSAVTLESASFGVNGQPIPQIFDGPAAIGTSPALSPSPDYVYYTGLVPGPIQANGCSTQMEYSATIDGVVHPGQILYSGCTSRASTRLPESTCEYCGFPCTS</sequence>
<dbReference type="PANTHER" id="PTHR31356:SF53">
    <property type="entry name" value="HEME PEROXIDASE"/>
    <property type="match status" value="1"/>
</dbReference>
<evidence type="ECO:0000313" key="11">
    <source>
        <dbReference type="Proteomes" id="UP000613580"/>
    </source>
</evidence>
<comment type="similarity">
    <text evidence="2">Belongs to the peroxidase family. Cytochrome c peroxidase subfamily.</text>
</comment>
<keyword evidence="8" id="KW-0732">Signal</keyword>
<dbReference type="Gene3D" id="1.10.520.10">
    <property type="match status" value="1"/>
</dbReference>
<gene>
    <name evidence="10" type="ORF">HMN09_00554400</name>
</gene>
<evidence type="ECO:0000256" key="3">
    <source>
        <dbReference type="ARBA" id="ARBA00022559"/>
    </source>
</evidence>
<dbReference type="EMBL" id="JACAZE010000006">
    <property type="protein sequence ID" value="KAF7313960.1"/>
    <property type="molecule type" value="Genomic_DNA"/>
</dbReference>
<evidence type="ECO:0000256" key="6">
    <source>
        <dbReference type="ARBA" id="ARBA00023002"/>
    </source>
</evidence>
<dbReference type="AlphaFoldDB" id="A0A8H6TDU2"/>
<dbReference type="GO" id="GO:0042744">
    <property type="term" value="P:hydrogen peroxide catabolic process"/>
    <property type="evidence" value="ECO:0007669"/>
    <property type="project" value="TreeGrafter"/>
</dbReference>
<feature type="domain" description="Plant heme peroxidase family profile" evidence="9">
    <location>
        <begin position="49"/>
        <end position="275"/>
    </location>
</feature>
<feature type="signal peptide" evidence="8">
    <location>
        <begin position="1"/>
        <end position="20"/>
    </location>
</feature>
<dbReference type="GO" id="GO:0046872">
    <property type="term" value="F:metal ion binding"/>
    <property type="evidence" value="ECO:0007669"/>
    <property type="project" value="UniProtKB-UniRule"/>
</dbReference>
<comment type="caution">
    <text evidence="10">The sequence shown here is derived from an EMBL/GenBank/DDBJ whole genome shotgun (WGS) entry which is preliminary data.</text>
</comment>